<gene>
    <name evidence="2" type="ORF">NTEN_LOCUS18852</name>
</gene>
<dbReference type="EMBL" id="CADCXU010027798">
    <property type="protein sequence ID" value="CAB0014423.1"/>
    <property type="molecule type" value="Genomic_DNA"/>
</dbReference>
<protein>
    <submittedName>
        <fullName evidence="2">Uncharacterized protein</fullName>
    </submittedName>
</protein>
<proteinExistence type="predicted"/>
<organism evidence="2 3">
    <name type="scientific">Nesidiocoris tenuis</name>
    <dbReference type="NCBI Taxonomy" id="355587"/>
    <lineage>
        <taxon>Eukaryota</taxon>
        <taxon>Metazoa</taxon>
        <taxon>Ecdysozoa</taxon>
        <taxon>Arthropoda</taxon>
        <taxon>Hexapoda</taxon>
        <taxon>Insecta</taxon>
        <taxon>Pterygota</taxon>
        <taxon>Neoptera</taxon>
        <taxon>Paraneoptera</taxon>
        <taxon>Hemiptera</taxon>
        <taxon>Heteroptera</taxon>
        <taxon>Panheteroptera</taxon>
        <taxon>Cimicomorpha</taxon>
        <taxon>Miridae</taxon>
        <taxon>Dicyphina</taxon>
        <taxon>Nesidiocoris</taxon>
    </lineage>
</organism>
<reference evidence="2 3" key="1">
    <citation type="submission" date="2020-02" db="EMBL/GenBank/DDBJ databases">
        <authorList>
            <person name="Ferguson B K."/>
        </authorList>
    </citation>
    <scope>NUCLEOTIDE SEQUENCE [LARGE SCALE GENOMIC DNA]</scope>
</reference>
<dbReference type="Proteomes" id="UP000479000">
    <property type="component" value="Unassembled WGS sequence"/>
</dbReference>
<dbReference type="AlphaFoldDB" id="A0A6H5HEV8"/>
<name>A0A6H5HEV8_9HEMI</name>
<keyword evidence="3" id="KW-1185">Reference proteome</keyword>
<sequence>MFVMKLWRNSISFDPKKPPCTGRVLKNLKIRWNLSIASAQKPSNMGYVKSYPHPAQNCISHFGSDCMVNNDAHSYVFEMFPALVRCIIEKEEAASASLRTEINIRVLCPFHHCHTGPQLSRDMRCREDDPSACPRVARLEAPIAIQMIIAVPENDQNTFQEETGGSFGTADEYSGRGGIPERILE</sequence>
<evidence type="ECO:0000256" key="1">
    <source>
        <dbReference type="SAM" id="MobiDB-lite"/>
    </source>
</evidence>
<evidence type="ECO:0000313" key="3">
    <source>
        <dbReference type="Proteomes" id="UP000479000"/>
    </source>
</evidence>
<evidence type="ECO:0000313" key="2">
    <source>
        <dbReference type="EMBL" id="CAB0014423.1"/>
    </source>
</evidence>
<accession>A0A6H5HEV8</accession>
<feature type="region of interest" description="Disordered" evidence="1">
    <location>
        <begin position="162"/>
        <end position="185"/>
    </location>
</feature>